<evidence type="ECO:0000313" key="1">
    <source>
        <dbReference type="EMBL" id="KKN78138.1"/>
    </source>
</evidence>
<accession>A0A0F9WI86</accession>
<name>A0A0F9WI86_9ZZZZ</name>
<proteinExistence type="predicted"/>
<protein>
    <submittedName>
        <fullName evidence="1">Uncharacterized protein</fullName>
    </submittedName>
</protein>
<reference evidence="1" key="1">
    <citation type="journal article" date="2015" name="Nature">
        <title>Complex archaea that bridge the gap between prokaryotes and eukaryotes.</title>
        <authorList>
            <person name="Spang A."/>
            <person name="Saw J.H."/>
            <person name="Jorgensen S.L."/>
            <person name="Zaremba-Niedzwiedzka K."/>
            <person name="Martijn J."/>
            <person name="Lind A.E."/>
            <person name="van Eijk R."/>
            <person name="Schleper C."/>
            <person name="Guy L."/>
            <person name="Ettema T.J."/>
        </authorList>
    </citation>
    <scope>NUCLEOTIDE SEQUENCE</scope>
</reference>
<sequence length="702" mass="77250">MVDIVISSANVTLSQDLSPRQTVWLTPSIGYTFYLRTTPTRRVVYRKTTDKWLTSGPEVILDDANTIDNTVNIWYEPWTRDDEGTLIHIVMARFSTFRMEYISLNTATDVLSAPVVVDSGAFGTSVSHSIAKTPDGTLFITQNGGNNAGMDVNLWRSIDGGLNWVGRSVVGAQMQRLDGRTKIVPANTADDNIGAITVRTASSSHFYAEYDNNSDTWSSVALFTGTIQENQFQLTVRHSDGHMMAALKDAGFDIRVFDINNVGDVVEQAQPVTGAGGAITVGIEIMVNQNNNDIFVIYPRGIDPAITPRSIRYRKSADGMVTWEPEVVFSVANGDQSGAQAGISIGPSGGRFQPTWHDEDTNSWLTNLDNSLEFTGIPTTPPSPAPIIVGSPNQQAGTILYITPAPESRVYELITPHDPGRWVMSFSGFGTPPIEYITQRGPFQDGETVKDFFLRPRVVQMVLRQNFKDRDAWWDGRAAILDEIRPNRQATATAVVPGVLRMVKTDGSVRDLNVFIQEGPRFEPRQSGQWDEWSFQENLRFVAHDPILFDPTRVDFAFTIVLDADLVFPITFPITFGAGEIDLTPNINYTGTWSSLPIIVVTGPIEDFRIDNITTGEKLELSINVPAGRVVTINTTEGFKTVTDDLGNNLIGGLTSDSDLATFHIAPDPEAPLGVNAMRLQGKHPSGATSVEVRYFTRFFGI</sequence>
<gene>
    <name evidence="1" type="ORF">LCGC14_0353650</name>
</gene>
<dbReference type="InterPro" id="IPR036278">
    <property type="entry name" value="Sialidase_sf"/>
</dbReference>
<dbReference type="EMBL" id="LAZR01000268">
    <property type="protein sequence ID" value="KKN78138.1"/>
    <property type="molecule type" value="Genomic_DNA"/>
</dbReference>
<organism evidence="1">
    <name type="scientific">marine sediment metagenome</name>
    <dbReference type="NCBI Taxonomy" id="412755"/>
    <lineage>
        <taxon>unclassified sequences</taxon>
        <taxon>metagenomes</taxon>
        <taxon>ecological metagenomes</taxon>
    </lineage>
</organism>
<dbReference type="AlphaFoldDB" id="A0A0F9WI86"/>
<dbReference type="SUPFAM" id="SSF50939">
    <property type="entry name" value="Sialidases"/>
    <property type="match status" value="1"/>
</dbReference>
<comment type="caution">
    <text evidence="1">The sequence shown here is derived from an EMBL/GenBank/DDBJ whole genome shotgun (WGS) entry which is preliminary data.</text>
</comment>